<evidence type="ECO:0000256" key="1">
    <source>
        <dbReference type="SAM" id="Phobius"/>
    </source>
</evidence>
<proteinExistence type="predicted"/>
<evidence type="ECO:0000313" key="3">
    <source>
        <dbReference type="EMBL" id="MDE4167373.1"/>
    </source>
</evidence>
<keyword evidence="1" id="KW-1133">Transmembrane helix</keyword>
<keyword evidence="1" id="KW-0812">Transmembrane</keyword>
<keyword evidence="1" id="KW-0472">Membrane</keyword>
<organism evidence="2 4">
    <name type="scientific">Phaeobacter gallaeciensis</name>
    <dbReference type="NCBI Taxonomy" id="60890"/>
    <lineage>
        <taxon>Bacteria</taxon>
        <taxon>Pseudomonadati</taxon>
        <taxon>Pseudomonadota</taxon>
        <taxon>Alphaproteobacteria</taxon>
        <taxon>Rhodobacterales</taxon>
        <taxon>Roseobacteraceae</taxon>
        <taxon>Phaeobacter</taxon>
    </lineage>
</organism>
<evidence type="ECO:0000313" key="5">
    <source>
        <dbReference type="Proteomes" id="UP001218364"/>
    </source>
</evidence>
<reference evidence="2 4" key="1">
    <citation type="submission" date="2016-04" db="EMBL/GenBank/DDBJ databases">
        <authorList>
            <person name="Evans L.H."/>
            <person name="Alamgir A."/>
            <person name="Owens N."/>
            <person name="Weber N.D."/>
            <person name="Virtaneva K."/>
            <person name="Barbian K."/>
            <person name="Babar A."/>
            <person name="Rosenke K."/>
        </authorList>
    </citation>
    <scope>NUCLEOTIDE SEQUENCE [LARGE SCALE GENOMIC DNA]</scope>
    <source>
        <strain evidence="2 4">JL2886</strain>
    </source>
</reference>
<keyword evidence="4" id="KW-1185">Reference proteome</keyword>
<feature type="transmembrane region" description="Helical" evidence="1">
    <location>
        <begin position="27"/>
        <end position="51"/>
    </location>
</feature>
<protein>
    <submittedName>
        <fullName evidence="2">Uncharacterized protein</fullName>
    </submittedName>
</protein>
<dbReference type="EMBL" id="CP015124">
    <property type="protein sequence ID" value="ANP36696.1"/>
    <property type="molecule type" value="Genomic_DNA"/>
</dbReference>
<gene>
    <name evidence="2" type="ORF">JL2886_01788</name>
    <name evidence="3" type="ORF">PXK24_16875</name>
</gene>
<dbReference type="RefSeq" id="WP_156767918.1">
    <property type="nucleotide sequence ID" value="NZ_CP015124.1"/>
</dbReference>
<sequence>MNKSSCKQQKSNLLGIKSKTRIGEVSILMRTSSPALIGFTVAAGLAFWWMILG</sequence>
<evidence type="ECO:0000313" key="2">
    <source>
        <dbReference type="EMBL" id="ANP36696.1"/>
    </source>
</evidence>
<dbReference type="Proteomes" id="UP000092565">
    <property type="component" value="Chromosome"/>
</dbReference>
<accession>A0A1B0ZRA1</accession>
<name>A0A1B0ZRA1_9RHOB</name>
<dbReference type="AlphaFoldDB" id="A0A1B0ZRA1"/>
<reference evidence="3 5" key="2">
    <citation type="submission" date="2023-02" db="EMBL/GenBank/DDBJ databases">
        <title>Population genomics of bacteria associated with diatom.</title>
        <authorList>
            <person name="Xie J."/>
            <person name="Wang H."/>
        </authorList>
    </citation>
    <scope>NUCLEOTIDE SEQUENCE [LARGE SCALE GENOMIC DNA]</scope>
    <source>
        <strain evidence="3 5">PT47_8</strain>
    </source>
</reference>
<dbReference type="EMBL" id="JARCJK010000009">
    <property type="protein sequence ID" value="MDE4167373.1"/>
    <property type="molecule type" value="Genomic_DNA"/>
</dbReference>
<dbReference type="Proteomes" id="UP001218364">
    <property type="component" value="Unassembled WGS sequence"/>
</dbReference>
<evidence type="ECO:0000313" key="4">
    <source>
        <dbReference type="Proteomes" id="UP000092565"/>
    </source>
</evidence>